<sequence length="830" mass="90938">MSVPARRRRNMSRSLEEDQDELQQEEQRHRSKRQRTQEDQPADSPYSNQGTISPSSSHQPSLDDIQQPGGAATGTGAGAGRISHACRPCNRQKLKCDGRHPCSRCLITVRSNSNAAPSSSSAVYIGQETSDEVRYKTMALEVCVYQPSMRGRTKRRKKKGSALGASSTMIDYDNGENGQPGAESLDGIYRASSIPFRTAPHNPLSSSRSTRASLPSTTATTRSSKQHQPPEQRETRASGVPTLQAAFYRSATLSQLSKRTPARAASNDDPEEGFYQRQQQQQQQRHLRIEQPVSPAAAQLEDTRYSSTGRTVNHPPRNDNDDLFPDHTTRGIGNLPGRAVSPSFQQDTMVDEDRYHRHHDHRRARPHTPDHLFASTSNTRTSSVSAPINSIQQHQHQHQLPPLPDRAKLTPFPMPGDEMNPLGVLAEASASLELERDREREREREGEKELELVRESERTGEGSGEQRMAPMTAEDGADATALRLEAVIPERAVDGQEPISGGLRQSRDDSSHGTQGAKDVPVSIGGESIPDSRSPRPGSPQHAQSSTSAAQPAEKTTTTDDIDGYYARPKQSTAGRRTLEGEAPHIMRLLTADDAHRLFDLGKPSSMRGENSVQRYLALLYGYIEVSKRAGDHQAVLDDSAVALWAATFLHRLLDIRSTSGRTTKSAAPPRPLNLQAFAQSFEHRNHETNWPPTAPSSGNVDAMAANTTFAPTTLAWSGQIGNSYIPAANEPQAVPEQRTETPLTFGAELPFDLDNYLAFSNTAQPSTSVDAGFPTYGQAIVVQNGNLDSFVQPTEHLPEIPVASLGLTMGNFMNDQGVMDMLFANQGLW</sequence>
<evidence type="ECO:0000313" key="1">
    <source>
        <dbReference type="EMBL" id="KAJ9118430.1"/>
    </source>
</evidence>
<dbReference type="EMBL" id="JASBWV010000029">
    <property type="protein sequence ID" value="KAJ9118430.1"/>
    <property type="molecule type" value="Genomic_DNA"/>
</dbReference>
<evidence type="ECO:0000313" key="2">
    <source>
        <dbReference type="Proteomes" id="UP001234202"/>
    </source>
</evidence>
<organism evidence="1 2">
    <name type="scientific">Naganishia onofrii</name>
    <dbReference type="NCBI Taxonomy" id="1851511"/>
    <lineage>
        <taxon>Eukaryota</taxon>
        <taxon>Fungi</taxon>
        <taxon>Dikarya</taxon>
        <taxon>Basidiomycota</taxon>
        <taxon>Agaricomycotina</taxon>
        <taxon>Tremellomycetes</taxon>
        <taxon>Filobasidiales</taxon>
        <taxon>Filobasidiaceae</taxon>
        <taxon>Naganishia</taxon>
    </lineage>
</organism>
<proteinExistence type="predicted"/>
<accession>A0ACC2X499</accession>
<name>A0ACC2X499_9TREE</name>
<comment type="caution">
    <text evidence="1">The sequence shown here is derived from an EMBL/GenBank/DDBJ whole genome shotgun (WGS) entry which is preliminary data.</text>
</comment>
<dbReference type="Proteomes" id="UP001234202">
    <property type="component" value="Unassembled WGS sequence"/>
</dbReference>
<gene>
    <name evidence="1" type="ORF">QFC24_006261</name>
</gene>
<keyword evidence="2" id="KW-1185">Reference proteome</keyword>
<reference evidence="1" key="1">
    <citation type="submission" date="2023-04" db="EMBL/GenBank/DDBJ databases">
        <title>Draft Genome sequencing of Naganishia species isolated from polar environments using Oxford Nanopore Technology.</title>
        <authorList>
            <person name="Leo P."/>
            <person name="Venkateswaran K."/>
        </authorList>
    </citation>
    <scope>NUCLEOTIDE SEQUENCE</scope>
    <source>
        <strain evidence="1">DBVPG 5303</strain>
    </source>
</reference>
<protein>
    <submittedName>
        <fullName evidence="1">Uncharacterized protein</fullName>
    </submittedName>
</protein>